<name>A0A060RJC9_9STRE</name>
<dbReference type="Proteomes" id="UP000027584">
    <property type="component" value="Unassembled WGS sequence"/>
</dbReference>
<dbReference type="AntiFam" id="ANF00016">
    <property type="entry name" value="tRNA translation"/>
</dbReference>
<protein>
    <submittedName>
        <fullName evidence="2">Uncharacterized protein</fullName>
    </submittedName>
</protein>
<reference evidence="2 3" key="1">
    <citation type="submission" date="2014-02" db="EMBL/GenBank/DDBJ databases">
        <authorList>
            <person name="Manrique M."/>
        </authorList>
    </citation>
    <scope>NUCLEOTIDE SEQUENCE [LARGE SCALE GENOMIC DNA]</scope>
    <source>
        <strain evidence="2 3">LMG17956</strain>
    </source>
</reference>
<evidence type="ECO:0000256" key="1">
    <source>
        <dbReference type="SAM" id="MobiDB-lite"/>
    </source>
</evidence>
<sequence length="80" mass="8958">MGIEPTRARATIWCVNHFTTFAITSTRAVGIEPTLKVLETLVLPLNYARNMEGEGFEPPNPKERIYSPPRLASSLPFLKT</sequence>
<evidence type="ECO:0000313" key="2">
    <source>
        <dbReference type="EMBL" id="CDO19078.1"/>
    </source>
</evidence>
<dbReference type="EMBL" id="CCBC010000216">
    <property type="protein sequence ID" value="CDO19078.1"/>
    <property type="molecule type" value="Genomic_DNA"/>
</dbReference>
<organism evidence="2 3">
    <name type="scientific">Streptococcus gallolyticus</name>
    <dbReference type="NCBI Taxonomy" id="315405"/>
    <lineage>
        <taxon>Bacteria</taxon>
        <taxon>Bacillati</taxon>
        <taxon>Bacillota</taxon>
        <taxon>Bacilli</taxon>
        <taxon>Lactobacillales</taxon>
        <taxon>Streptococcaceae</taxon>
        <taxon>Streptococcus</taxon>
    </lineage>
</organism>
<proteinExistence type="predicted"/>
<gene>
    <name evidence="2" type="ORF">BN963_SGAL_02286</name>
</gene>
<reference evidence="2 3" key="2">
    <citation type="submission" date="2014-05" db="EMBL/GenBank/DDBJ databases">
        <title>Genome sequence of Streptococcus gallolyticus.</title>
        <authorList>
            <person name="Del Campo R."/>
        </authorList>
    </citation>
    <scope>NUCLEOTIDE SEQUENCE [LARGE SCALE GENOMIC DNA]</scope>
    <source>
        <strain evidence="2 3">LMG17956</strain>
    </source>
</reference>
<evidence type="ECO:0000313" key="3">
    <source>
        <dbReference type="Proteomes" id="UP000027584"/>
    </source>
</evidence>
<dbReference type="AlphaFoldDB" id="A0A060RJC9"/>
<feature type="region of interest" description="Disordered" evidence="1">
    <location>
        <begin position="52"/>
        <end position="80"/>
    </location>
</feature>
<comment type="caution">
    <text evidence="2">The sequence shown here is derived from an EMBL/GenBank/DDBJ whole genome shotgun (WGS) entry which is preliminary data.</text>
</comment>
<accession>A0A060RJC9</accession>